<dbReference type="AlphaFoldDB" id="A0A9N8N6H9"/>
<accession>A0A9N8N6H9</accession>
<keyword evidence="1" id="KW-0812">Transmembrane</keyword>
<reference evidence="2" key="1">
    <citation type="submission" date="2021-02" db="EMBL/GenBank/DDBJ databases">
        <authorList>
            <person name="Vanwijnsberghe S."/>
        </authorList>
    </citation>
    <scope>NUCLEOTIDE SEQUENCE</scope>
    <source>
        <strain evidence="2">R-70211</strain>
    </source>
</reference>
<keyword evidence="1" id="KW-0472">Membrane</keyword>
<keyword evidence="1" id="KW-1133">Transmembrane helix</keyword>
<proteinExistence type="predicted"/>
<evidence type="ECO:0000256" key="1">
    <source>
        <dbReference type="SAM" id="Phobius"/>
    </source>
</evidence>
<dbReference type="EMBL" id="CAJNAS010000029">
    <property type="protein sequence ID" value="CAE6958833.1"/>
    <property type="molecule type" value="Genomic_DNA"/>
</dbReference>
<sequence length="77" mass="8198">MCARAAAAVVTLNIFATMFSRISTIFHCSQPDSPLHWIGDFAYWGTDGCPCCAHVRLLVAGVLLGATLAFALTLVLV</sequence>
<protein>
    <submittedName>
        <fullName evidence="2">Uncharacterized protein</fullName>
    </submittedName>
</protein>
<evidence type="ECO:0000313" key="3">
    <source>
        <dbReference type="Proteomes" id="UP000675121"/>
    </source>
</evidence>
<keyword evidence="3" id="KW-1185">Reference proteome</keyword>
<organism evidence="2 3">
    <name type="scientific">Paraburkholderia domus</name>
    <dbReference type="NCBI Taxonomy" id="2793075"/>
    <lineage>
        <taxon>Bacteria</taxon>
        <taxon>Pseudomonadati</taxon>
        <taxon>Pseudomonadota</taxon>
        <taxon>Betaproteobacteria</taxon>
        <taxon>Burkholderiales</taxon>
        <taxon>Burkholderiaceae</taxon>
        <taxon>Paraburkholderia</taxon>
    </lineage>
</organism>
<comment type="caution">
    <text evidence="2">The sequence shown here is derived from an EMBL/GenBank/DDBJ whole genome shotgun (WGS) entry which is preliminary data.</text>
</comment>
<name>A0A9N8N6H9_9BURK</name>
<gene>
    <name evidence="2" type="ORF">R70211_06786</name>
</gene>
<evidence type="ECO:0000313" key="2">
    <source>
        <dbReference type="EMBL" id="CAE6958833.1"/>
    </source>
</evidence>
<dbReference type="Proteomes" id="UP000675121">
    <property type="component" value="Unassembled WGS sequence"/>
</dbReference>
<feature type="transmembrane region" description="Helical" evidence="1">
    <location>
        <begin position="57"/>
        <end position="76"/>
    </location>
</feature>